<dbReference type="AlphaFoldDB" id="A0A9K3ICM3"/>
<evidence type="ECO:0000313" key="2">
    <source>
        <dbReference type="Proteomes" id="UP000215914"/>
    </source>
</evidence>
<dbReference type="Pfam" id="PF04827">
    <property type="entry name" value="Plant_tran"/>
    <property type="match status" value="1"/>
</dbReference>
<name>A0A9K3ICM3_HELAN</name>
<dbReference type="Proteomes" id="UP000215914">
    <property type="component" value="Unassembled WGS sequence"/>
</dbReference>
<dbReference type="PANTHER" id="PTHR47150:SF7">
    <property type="entry name" value="NUCLEASE"/>
    <property type="match status" value="1"/>
</dbReference>
<dbReference type="InterPro" id="IPR006912">
    <property type="entry name" value="Harbinger_derived_prot"/>
</dbReference>
<proteinExistence type="predicted"/>
<organism evidence="1 2">
    <name type="scientific">Helianthus annuus</name>
    <name type="common">Common sunflower</name>
    <dbReference type="NCBI Taxonomy" id="4232"/>
    <lineage>
        <taxon>Eukaryota</taxon>
        <taxon>Viridiplantae</taxon>
        <taxon>Streptophyta</taxon>
        <taxon>Embryophyta</taxon>
        <taxon>Tracheophyta</taxon>
        <taxon>Spermatophyta</taxon>
        <taxon>Magnoliopsida</taxon>
        <taxon>eudicotyledons</taxon>
        <taxon>Gunneridae</taxon>
        <taxon>Pentapetalae</taxon>
        <taxon>asterids</taxon>
        <taxon>campanulids</taxon>
        <taxon>Asterales</taxon>
        <taxon>Asteraceae</taxon>
        <taxon>Asteroideae</taxon>
        <taxon>Heliantheae alliance</taxon>
        <taxon>Heliantheae</taxon>
        <taxon>Helianthus</taxon>
    </lineage>
</organism>
<dbReference type="Gramene" id="mRNA:HanXRQr2_Chr08g0327371">
    <property type="protein sequence ID" value="CDS:HanXRQr2_Chr08g0327371.1"/>
    <property type="gene ID" value="HanXRQr2_Chr08g0327371"/>
</dbReference>
<comment type="caution">
    <text evidence="1">The sequence shown here is derived from an EMBL/GenBank/DDBJ whole genome shotgun (WGS) entry which is preliminary data.</text>
</comment>
<evidence type="ECO:0000313" key="1">
    <source>
        <dbReference type="EMBL" id="KAF5794373.1"/>
    </source>
</evidence>
<gene>
    <name evidence="1" type="ORF">HanXRQr2_Chr08g0327371</name>
</gene>
<reference evidence="1" key="1">
    <citation type="journal article" date="2017" name="Nature">
        <title>The sunflower genome provides insights into oil metabolism, flowering and Asterid evolution.</title>
        <authorList>
            <person name="Badouin H."/>
            <person name="Gouzy J."/>
            <person name="Grassa C.J."/>
            <person name="Murat F."/>
            <person name="Staton S.E."/>
            <person name="Cottret L."/>
            <person name="Lelandais-Briere C."/>
            <person name="Owens G.L."/>
            <person name="Carrere S."/>
            <person name="Mayjonade B."/>
            <person name="Legrand L."/>
            <person name="Gill N."/>
            <person name="Kane N.C."/>
            <person name="Bowers J.E."/>
            <person name="Hubner S."/>
            <person name="Bellec A."/>
            <person name="Berard A."/>
            <person name="Berges H."/>
            <person name="Blanchet N."/>
            <person name="Boniface M.C."/>
            <person name="Brunel D."/>
            <person name="Catrice O."/>
            <person name="Chaidir N."/>
            <person name="Claudel C."/>
            <person name="Donnadieu C."/>
            <person name="Faraut T."/>
            <person name="Fievet G."/>
            <person name="Helmstetter N."/>
            <person name="King M."/>
            <person name="Knapp S.J."/>
            <person name="Lai Z."/>
            <person name="Le Paslier M.C."/>
            <person name="Lippi Y."/>
            <person name="Lorenzon L."/>
            <person name="Mandel J.R."/>
            <person name="Marage G."/>
            <person name="Marchand G."/>
            <person name="Marquand E."/>
            <person name="Bret-Mestries E."/>
            <person name="Morien E."/>
            <person name="Nambeesan S."/>
            <person name="Nguyen T."/>
            <person name="Pegot-Espagnet P."/>
            <person name="Pouilly N."/>
            <person name="Raftis F."/>
            <person name="Sallet E."/>
            <person name="Schiex T."/>
            <person name="Thomas J."/>
            <person name="Vandecasteele C."/>
            <person name="Vares D."/>
            <person name="Vear F."/>
            <person name="Vautrin S."/>
            <person name="Crespi M."/>
            <person name="Mangin B."/>
            <person name="Burke J.M."/>
            <person name="Salse J."/>
            <person name="Munos S."/>
            <person name="Vincourt P."/>
            <person name="Rieseberg L.H."/>
            <person name="Langlade N.B."/>
        </authorList>
    </citation>
    <scope>NUCLEOTIDE SEQUENCE</scope>
    <source>
        <tissue evidence="1">Leaves</tissue>
    </source>
</reference>
<protein>
    <submittedName>
        <fullName evidence="1">Harbinger transposase-derived protein</fullName>
    </submittedName>
</protein>
<dbReference type="PANTHER" id="PTHR47150">
    <property type="entry name" value="OS12G0169200 PROTEIN"/>
    <property type="match status" value="1"/>
</dbReference>
<reference evidence="1" key="2">
    <citation type="submission" date="2020-06" db="EMBL/GenBank/DDBJ databases">
        <title>Helianthus annuus Genome sequencing and assembly Release 2.</title>
        <authorList>
            <person name="Gouzy J."/>
            <person name="Langlade N."/>
            <person name="Munos S."/>
        </authorList>
    </citation>
    <scope>NUCLEOTIDE SEQUENCE</scope>
    <source>
        <tissue evidence="1">Leaves</tissue>
    </source>
</reference>
<keyword evidence="2" id="KW-1185">Reference proteome</keyword>
<dbReference type="EMBL" id="MNCJ02000323">
    <property type="protein sequence ID" value="KAF5794373.1"/>
    <property type="molecule type" value="Genomic_DNA"/>
</dbReference>
<accession>A0A9K3ICM3</accession>
<sequence>MVCTFFHKLLRYLSSEDDSNDDLDEDVKEQCTRKLRKFIRRNHIQGHERLYRDYFAENPVYPSNLFRLRFRMSRPLFLRILDRSSVFTELTQGRAPPVNYTVNGHDYIMGYYLADGIYPKNDFITKREQE</sequence>